<protein>
    <submittedName>
        <fullName evidence="1">Uncharacterized protein</fullName>
    </submittedName>
</protein>
<proteinExistence type="predicted"/>
<name>A0A372ZWQ8_9ACTN</name>
<dbReference type="RefSeq" id="WP_117488133.1">
    <property type="nucleotide sequence ID" value="NZ_QVIG01000001.1"/>
</dbReference>
<evidence type="ECO:0000313" key="1">
    <source>
        <dbReference type="EMBL" id="RGD59974.1"/>
    </source>
</evidence>
<sequence length="65" mass="7118">MAHQRLTGVGVGDCKEGDCPNVYRTDRGTLVFQGDQYAELAVPVHEGAVELPEHVVKEAIRVLGW</sequence>
<keyword evidence="2" id="KW-1185">Reference proteome</keyword>
<dbReference type="EMBL" id="QVIG01000001">
    <property type="protein sequence ID" value="RGD59974.1"/>
    <property type="molecule type" value="Genomic_DNA"/>
</dbReference>
<dbReference type="AlphaFoldDB" id="A0A372ZWQ8"/>
<dbReference type="Proteomes" id="UP000263377">
    <property type="component" value="Unassembled WGS sequence"/>
</dbReference>
<reference evidence="1 2" key="1">
    <citation type="submission" date="2018-08" db="EMBL/GenBank/DDBJ databases">
        <title>Diversity &amp; Physiological Properties of Lignin-Decomposing Actinobacteria from Soil.</title>
        <authorList>
            <person name="Roh S.G."/>
            <person name="Kim S.B."/>
        </authorList>
    </citation>
    <scope>NUCLEOTIDE SEQUENCE [LARGE SCALE GENOMIC DNA]</scope>
    <source>
        <strain evidence="1 2">MMS17-GH009</strain>
    </source>
</reference>
<comment type="caution">
    <text evidence="1">The sequence shown here is derived from an EMBL/GenBank/DDBJ whole genome shotgun (WGS) entry which is preliminary data.</text>
</comment>
<organism evidence="1 2">
    <name type="scientific">Kitasatospora xanthocidica</name>
    <dbReference type="NCBI Taxonomy" id="83382"/>
    <lineage>
        <taxon>Bacteria</taxon>
        <taxon>Bacillati</taxon>
        <taxon>Actinomycetota</taxon>
        <taxon>Actinomycetes</taxon>
        <taxon>Kitasatosporales</taxon>
        <taxon>Streptomycetaceae</taxon>
        <taxon>Kitasatospora</taxon>
    </lineage>
</organism>
<accession>A0A372ZWQ8</accession>
<gene>
    <name evidence="1" type="ORF">DR950_21265</name>
</gene>
<evidence type="ECO:0000313" key="2">
    <source>
        <dbReference type="Proteomes" id="UP000263377"/>
    </source>
</evidence>